<protein>
    <submittedName>
        <fullName evidence="2">Uncharacterized protein</fullName>
    </submittedName>
</protein>
<evidence type="ECO:0000313" key="3">
    <source>
        <dbReference type="Proteomes" id="UP000033918"/>
    </source>
</evidence>
<proteinExistence type="predicted"/>
<dbReference type="EMBL" id="LCAK01000004">
    <property type="protein sequence ID" value="KKR88661.1"/>
    <property type="molecule type" value="Genomic_DNA"/>
</dbReference>
<sequence>MRNFLTMEVESWVGSVFVIGLALFFVGLIFITMRNFNSDISIMNSTQAKVKGISATESVLIRDWVKQNDIKIPDGKGYRYVISKYPARPWLTQ</sequence>
<keyword evidence="1" id="KW-0472">Membrane</keyword>
<dbReference type="AlphaFoldDB" id="A0A0G0UMC0"/>
<accession>A0A0G0UMC0</accession>
<reference evidence="2 3" key="1">
    <citation type="journal article" date="2015" name="Nature">
        <title>rRNA introns, odd ribosomes, and small enigmatic genomes across a large radiation of phyla.</title>
        <authorList>
            <person name="Brown C.T."/>
            <person name="Hug L.A."/>
            <person name="Thomas B.C."/>
            <person name="Sharon I."/>
            <person name="Castelle C.J."/>
            <person name="Singh A."/>
            <person name="Wilkins M.J."/>
            <person name="Williams K.H."/>
            <person name="Banfield J.F."/>
        </authorList>
    </citation>
    <scope>NUCLEOTIDE SEQUENCE [LARGE SCALE GENOMIC DNA]</scope>
</reference>
<feature type="transmembrane region" description="Helical" evidence="1">
    <location>
        <begin position="12"/>
        <end position="33"/>
    </location>
</feature>
<evidence type="ECO:0000313" key="2">
    <source>
        <dbReference type="EMBL" id="KKR88661.1"/>
    </source>
</evidence>
<name>A0A0G0UMC0_9BACT</name>
<comment type="caution">
    <text evidence="2">The sequence shown here is derived from an EMBL/GenBank/DDBJ whole genome shotgun (WGS) entry which is preliminary data.</text>
</comment>
<keyword evidence="1" id="KW-1133">Transmembrane helix</keyword>
<evidence type="ECO:0000256" key="1">
    <source>
        <dbReference type="SAM" id="Phobius"/>
    </source>
</evidence>
<keyword evidence="1" id="KW-0812">Transmembrane</keyword>
<organism evidence="2 3">
    <name type="scientific">Candidatus Wolfebacteria bacterium GW2011_GWB1_41_12</name>
    <dbReference type="NCBI Taxonomy" id="1619006"/>
    <lineage>
        <taxon>Bacteria</taxon>
        <taxon>Candidatus Wolfeibacteriota</taxon>
    </lineage>
</organism>
<dbReference type="Proteomes" id="UP000033918">
    <property type="component" value="Unassembled WGS sequence"/>
</dbReference>
<gene>
    <name evidence="2" type="ORF">UU38_C0004G0023</name>
</gene>